<reference evidence="2" key="3">
    <citation type="submission" date="2025-09" db="UniProtKB">
        <authorList>
            <consortium name="Ensembl"/>
        </authorList>
    </citation>
    <scope>IDENTIFICATION</scope>
</reference>
<dbReference type="SMART" id="SM00028">
    <property type="entry name" value="TPR"/>
    <property type="match status" value="3"/>
</dbReference>
<dbReference type="InterPro" id="IPR000504">
    <property type="entry name" value="RRM_dom"/>
</dbReference>
<feature type="compositionally biased region" description="Basic and acidic residues" evidence="1">
    <location>
        <begin position="189"/>
        <end position="207"/>
    </location>
</feature>
<name>A0A8V5G000_MELUD</name>
<dbReference type="Proteomes" id="UP000694405">
    <property type="component" value="Chromosome 7"/>
</dbReference>
<dbReference type="Gene3D" id="1.25.40.10">
    <property type="entry name" value="Tetratricopeptide repeat domain"/>
    <property type="match status" value="1"/>
</dbReference>
<dbReference type="PANTHER" id="PTHR47678">
    <property type="entry name" value="TETRATRICOPEPTIDE REPEAT PROTEIN 31"/>
    <property type="match status" value="1"/>
</dbReference>
<dbReference type="Pfam" id="PF00076">
    <property type="entry name" value="RRM_1"/>
    <property type="match status" value="1"/>
</dbReference>
<evidence type="ECO:0000313" key="3">
    <source>
        <dbReference type="Proteomes" id="UP000694405"/>
    </source>
</evidence>
<keyword evidence="3" id="KW-1185">Reference proteome</keyword>
<dbReference type="AlphaFoldDB" id="A0A8V5G000"/>
<dbReference type="PROSITE" id="PS50005">
    <property type="entry name" value="TPR"/>
    <property type="match status" value="1"/>
</dbReference>
<feature type="region of interest" description="Disordered" evidence="1">
    <location>
        <begin position="1"/>
        <end position="32"/>
    </location>
</feature>
<dbReference type="GO" id="GO:0003723">
    <property type="term" value="F:RNA binding"/>
    <property type="evidence" value="ECO:0007669"/>
    <property type="project" value="UniProtKB-UniRule"/>
</dbReference>
<feature type="region of interest" description="Disordered" evidence="1">
    <location>
        <begin position="189"/>
        <end position="295"/>
    </location>
</feature>
<dbReference type="Pfam" id="PF13181">
    <property type="entry name" value="TPR_8"/>
    <property type="match status" value="1"/>
</dbReference>
<gene>
    <name evidence="2" type="primary">LOC115945897</name>
</gene>
<dbReference type="Gene3D" id="3.30.70.330">
    <property type="match status" value="1"/>
</dbReference>
<dbReference type="Pfam" id="PF13432">
    <property type="entry name" value="TPR_16"/>
    <property type="match status" value="1"/>
</dbReference>
<dbReference type="SUPFAM" id="SSF48452">
    <property type="entry name" value="TPR-like"/>
    <property type="match status" value="1"/>
</dbReference>
<dbReference type="SUPFAM" id="SSF54928">
    <property type="entry name" value="RNA-binding domain, RBD"/>
    <property type="match status" value="1"/>
</dbReference>
<dbReference type="InterPro" id="IPR011990">
    <property type="entry name" value="TPR-like_helical_dom_sf"/>
</dbReference>
<dbReference type="InterPro" id="IPR035979">
    <property type="entry name" value="RBD_domain_sf"/>
</dbReference>
<dbReference type="SMART" id="SM00360">
    <property type="entry name" value="RRM"/>
    <property type="match status" value="1"/>
</dbReference>
<organism evidence="2 3">
    <name type="scientific">Melopsittacus undulatus</name>
    <name type="common">Budgerigar</name>
    <name type="synonym">Psittacus undulatus</name>
    <dbReference type="NCBI Taxonomy" id="13146"/>
    <lineage>
        <taxon>Eukaryota</taxon>
        <taxon>Metazoa</taxon>
        <taxon>Chordata</taxon>
        <taxon>Craniata</taxon>
        <taxon>Vertebrata</taxon>
        <taxon>Euteleostomi</taxon>
        <taxon>Archelosauria</taxon>
        <taxon>Archosauria</taxon>
        <taxon>Dinosauria</taxon>
        <taxon>Saurischia</taxon>
        <taxon>Theropoda</taxon>
        <taxon>Coelurosauria</taxon>
        <taxon>Aves</taxon>
        <taxon>Neognathae</taxon>
        <taxon>Neoaves</taxon>
        <taxon>Telluraves</taxon>
        <taxon>Australaves</taxon>
        <taxon>Psittaciformes</taxon>
        <taxon>Psittaculidae</taxon>
        <taxon>Melopsittacus</taxon>
    </lineage>
</organism>
<feature type="compositionally biased region" description="Basic and acidic residues" evidence="1">
    <location>
        <begin position="225"/>
        <end position="240"/>
    </location>
</feature>
<accession>A0A8V5G000</accession>
<dbReference type="PANTHER" id="PTHR47678:SF1">
    <property type="entry name" value="TETRATRICOPEPTIDE REPEAT PROTEIN 31"/>
    <property type="match status" value="1"/>
</dbReference>
<dbReference type="InterPro" id="IPR012677">
    <property type="entry name" value="Nucleotide-bd_a/b_plait_sf"/>
</dbReference>
<reference evidence="2" key="1">
    <citation type="submission" date="2020-03" db="EMBL/GenBank/DDBJ databases">
        <title>Melopsittacus undulatus (budgerigar) genome, bMelUnd1, maternal haplotype with Z.</title>
        <authorList>
            <person name="Gedman G."/>
            <person name="Mountcastle J."/>
            <person name="Haase B."/>
            <person name="Formenti G."/>
            <person name="Wright T."/>
            <person name="Apodaca J."/>
            <person name="Pelan S."/>
            <person name="Chow W."/>
            <person name="Rhie A."/>
            <person name="Howe K."/>
            <person name="Fedrigo O."/>
            <person name="Jarvis E.D."/>
        </authorList>
    </citation>
    <scope>NUCLEOTIDE SEQUENCE [LARGE SCALE GENOMIC DNA]</scope>
</reference>
<feature type="compositionally biased region" description="Low complexity" evidence="1">
    <location>
        <begin position="316"/>
        <end position="329"/>
    </location>
</feature>
<dbReference type="InterPro" id="IPR019734">
    <property type="entry name" value="TPR_rpt"/>
</dbReference>
<feature type="compositionally biased region" description="Low complexity" evidence="1">
    <location>
        <begin position="268"/>
        <end position="281"/>
    </location>
</feature>
<proteinExistence type="predicted"/>
<feature type="compositionally biased region" description="Basic residues" evidence="1">
    <location>
        <begin position="208"/>
        <end position="224"/>
    </location>
</feature>
<evidence type="ECO:0000256" key="1">
    <source>
        <dbReference type="SAM" id="MobiDB-lite"/>
    </source>
</evidence>
<reference evidence="2" key="2">
    <citation type="submission" date="2025-08" db="UniProtKB">
        <authorList>
            <consortium name="Ensembl"/>
        </authorList>
    </citation>
    <scope>IDENTIFICATION</scope>
</reference>
<dbReference type="PROSITE" id="PS50102">
    <property type="entry name" value="RRM"/>
    <property type="match status" value="1"/>
</dbReference>
<feature type="region of interest" description="Disordered" evidence="1">
    <location>
        <begin position="314"/>
        <end position="339"/>
    </location>
</feature>
<dbReference type="Ensembl" id="ENSMUNT00000027372.1">
    <property type="protein sequence ID" value="ENSMUNP00000024289.1"/>
    <property type="gene ID" value="ENSMUNG00000021735.1"/>
</dbReference>
<sequence length="658" mass="70026">MRAAGGERSPGPEPEPEPSGGGADPPACPWGCVRGPGGWSGVPFCPHHCPPALPSDPSAMGDGTGAWDTLGSGPGFWYCPGRLEASSEEEEEDEEDDEGWPWLWPWPGAVPGVFPIAVPGAVPGVVPGAVPGAVPGVVPGAVPGAEGDSGDTFCGLRKAFLVPEPLQPRPRSLEAKLRWLPAPRELRPTAEEAERNAQELVAEEERVKRKAEKKKLKKKKQKERKKQEKLRQESQAKQKAEATPPSPSTAAGTGHPQGGDAEEEEGPWLEPGPGDSTAAAEEGADREARAEEAEEELDLSCTFVFKARQKAGVRLPVPGGEKPPGTGTERGQRAPGKAPARLDPISVQQSLLLAGQCGLPLPCLGPLQPPGPPSGAPPGVTAGAVLPTGQGNAAALGGRYPEAVQAFTAALRLNPREHRLLGNRSYCYEKLQLYEEALGDAERALGLQPRWAKGLFRKGKALRGLQRYAEAAQTFEELLRLHRTGTGTDTDAAAQLEACRALLQSSLGGVPSSPPSPVSPMSLLEAAEPALPLWSESSQDEAMGVSGFTTIVSSRIQAQCQPPRGCFPLWVGNITPRISRSVLQRCFGQFGEIQSIRMLPERRCAFLNYTCKEAAEAAFEAMRDSPLEGTLLALQLKHPSHATPRPRWYPQPCPGEPR</sequence>
<evidence type="ECO:0000313" key="2">
    <source>
        <dbReference type="Ensembl" id="ENSMUNP00000024289.1"/>
    </source>
</evidence>
<protein>
    <submittedName>
        <fullName evidence="2">Uncharacterized protein</fullName>
    </submittedName>
</protein>